<evidence type="ECO:0000313" key="2">
    <source>
        <dbReference type="EMBL" id="SVB74797.1"/>
    </source>
</evidence>
<dbReference type="Gene3D" id="3.20.20.360">
    <property type="entry name" value="Malate synthase, domain 3"/>
    <property type="match status" value="1"/>
</dbReference>
<reference evidence="2" key="1">
    <citation type="submission" date="2018-05" db="EMBL/GenBank/DDBJ databases">
        <authorList>
            <person name="Lanie J.A."/>
            <person name="Ng W.-L."/>
            <person name="Kazmierczak K.M."/>
            <person name="Andrzejewski T.M."/>
            <person name="Davidsen T.M."/>
            <person name="Wayne K.J."/>
            <person name="Tettelin H."/>
            <person name="Glass J.I."/>
            <person name="Rusch D."/>
            <person name="Podicherti R."/>
            <person name="Tsui H.-C.T."/>
            <person name="Winkler M.E."/>
        </authorList>
    </citation>
    <scope>NUCLEOTIDE SEQUENCE</scope>
</reference>
<gene>
    <name evidence="2" type="ORF">METZ01_LOCUS227651</name>
</gene>
<dbReference type="AlphaFoldDB" id="A0A382GJI0"/>
<dbReference type="GO" id="GO:0005737">
    <property type="term" value="C:cytoplasm"/>
    <property type="evidence" value="ECO:0007669"/>
    <property type="project" value="TreeGrafter"/>
</dbReference>
<proteinExistence type="predicted"/>
<dbReference type="PANTHER" id="PTHR42902">
    <property type="entry name" value="MALATE SYNTHASE"/>
    <property type="match status" value="1"/>
</dbReference>
<feature type="domain" description="Malate synthase N-terminal" evidence="1">
    <location>
        <begin position="16"/>
        <end position="66"/>
    </location>
</feature>
<name>A0A382GJI0_9ZZZZ</name>
<dbReference type="InterPro" id="IPR046363">
    <property type="entry name" value="MS_N_TIM-barrel_dom"/>
</dbReference>
<dbReference type="InterPro" id="IPR011076">
    <property type="entry name" value="Malate_synth_sf"/>
</dbReference>
<dbReference type="EMBL" id="UINC01055660">
    <property type="protein sequence ID" value="SVB74797.1"/>
    <property type="molecule type" value="Genomic_DNA"/>
</dbReference>
<sequence>MTDLDGIEITGHDLSDEVFTPEASAFVADLVRTFRDRRIELLRSRRIRQEKFDAGLRPDFLSETAEIRSGTWTVSPPPKDLLDRRVEITGP</sequence>
<dbReference type="SUPFAM" id="SSF51645">
    <property type="entry name" value="Malate synthase G"/>
    <property type="match status" value="1"/>
</dbReference>
<organism evidence="2">
    <name type="scientific">marine metagenome</name>
    <dbReference type="NCBI Taxonomy" id="408172"/>
    <lineage>
        <taxon>unclassified sequences</taxon>
        <taxon>metagenomes</taxon>
        <taxon>ecological metagenomes</taxon>
    </lineage>
</organism>
<dbReference type="InterPro" id="IPR048356">
    <property type="entry name" value="MS_N"/>
</dbReference>
<dbReference type="Pfam" id="PF20656">
    <property type="entry name" value="MS_N"/>
    <property type="match status" value="1"/>
</dbReference>
<feature type="non-terminal residue" evidence="2">
    <location>
        <position position="91"/>
    </location>
</feature>
<accession>A0A382GJI0</accession>
<dbReference type="InterPro" id="IPR006252">
    <property type="entry name" value="Malate_synthA"/>
</dbReference>
<dbReference type="GO" id="GO:0004474">
    <property type="term" value="F:malate synthase activity"/>
    <property type="evidence" value="ECO:0007669"/>
    <property type="project" value="InterPro"/>
</dbReference>
<dbReference type="GO" id="GO:0006097">
    <property type="term" value="P:glyoxylate cycle"/>
    <property type="evidence" value="ECO:0007669"/>
    <property type="project" value="InterPro"/>
</dbReference>
<protein>
    <recommendedName>
        <fullName evidence="1">Malate synthase N-terminal domain-containing protein</fullName>
    </recommendedName>
</protein>
<evidence type="ECO:0000259" key="1">
    <source>
        <dbReference type="Pfam" id="PF20656"/>
    </source>
</evidence>
<dbReference type="PANTHER" id="PTHR42902:SF1">
    <property type="entry name" value="MALATE SYNTHASE 1-RELATED"/>
    <property type="match status" value="1"/>
</dbReference>